<keyword evidence="1" id="KW-0175">Coiled coil</keyword>
<feature type="transmembrane region" description="Helical" evidence="3">
    <location>
        <begin position="118"/>
        <end position="138"/>
    </location>
</feature>
<dbReference type="AlphaFoldDB" id="A0A834P165"/>
<feature type="compositionally biased region" description="Gly residues" evidence="2">
    <location>
        <begin position="40"/>
        <end position="69"/>
    </location>
</feature>
<accession>A0A834P165</accession>
<evidence type="ECO:0000313" key="4">
    <source>
        <dbReference type="EMBL" id="KAF7423722.1"/>
    </source>
</evidence>
<evidence type="ECO:0000256" key="2">
    <source>
        <dbReference type="SAM" id="MobiDB-lite"/>
    </source>
</evidence>
<keyword evidence="3" id="KW-0472">Membrane</keyword>
<evidence type="ECO:0000256" key="1">
    <source>
        <dbReference type="SAM" id="Coils"/>
    </source>
</evidence>
<protein>
    <submittedName>
        <fullName evidence="4">Uncharacterized protein</fullName>
    </submittedName>
</protein>
<evidence type="ECO:0000256" key="3">
    <source>
        <dbReference type="SAM" id="Phobius"/>
    </source>
</evidence>
<feature type="region of interest" description="Disordered" evidence="2">
    <location>
        <begin position="27"/>
        <end position="69"/>
    </location>
</feature>
<sequence length="265" mass="29036">MCRRTLSTKEDGMFHYPVSSYYVLEPTGGRRRMKKKRKGGGGGRGGGGGGRGGGGGKGGGIGGGRGGAGGEGGDVHGGWWWKVRAWGIIEGATALTAHSSNTHRVVQKVSRLKKPETAVIEVMTSSYLVAFMLVYSTVVVRADRHHLPADMVYTNDNFAEDTESVLLLSRLKELMERKQEIMEQERELTEEQLTIQAMLQEKARDHRLPQNDYSQDDAEILPVPSAIVHHGPLGSMKRTSCKYEPLPFQDLQHGPQEANVNLITP</sequence>
<keyword evidence="5" id="KW-1185">Reference proteome</keyword>
<comment type="caution">
    <text evidence="4">The sequence shown here is derived from an EMBL/GenBank/DDBJ whole genome shotgun (WGS) entry which is preliminary data.</text>
</comment>
<reference evidence="4" key="1">
    <citation type="journal article" date="2020" name="G3 (Bethesda)">
        <title>High-Quality Assemblies for Three Invasive Social Wasps from the &lt;i&gt;Vespula&lt;/i&gt; Genus.</title>
        <authorList>
            <person name="Harrop T.W.R."/>
            <person name="Guhlin J."/>
            <person name="McLaughlin G.M."/>
            <person name="Permina E."/>
            <person name="Stockwell P."/>
            <person name="Gilligan J."/>
            <person name="Le Lec M.F."/>
            <person name="Gruber M.A.M."/>
            <person name="Quinn O."/>
            <person name="Lovegrove M."/>
            <person name="Duncan E.J."/>
            <person name="Remnant E.J."/>
            <person name="Van Eeckhoven J."/>
            <person name="Graham B."/>
            <person name="Knapp R.A."/>
            <person name="Langford K.W."/>
            <person name="Kronenberg Z."/>
            <person name="Press M.O."/>
            <person name="Eacker S.M."/>
            <person name="Wilson-Rankin E.E."/>
            <person name="Purcell J."/>
            <person name="Lester P.J."/>
            <person name="Dearden P.K."/>
        </authorList>
    </citation>
    <scope>NUCLEOTIDE SEQUENCE</scope>
    <source>
        <strain evidence="4">Volc-1</strain>
    </source>
</reference>
<keyword evidence="3" id="KW-1133">Transmembrane helix</keyword>
<feature type="coiled-coil region" evidence="1">
    <location>
        <begin position="168"/>
        <end position="201"/>
    </location>
</feature>
<feature type="compositionally biased region" description="Basic residues" evidence="2">
    <location>
        <begin position="29"/>
        <end position="39"/>
    </location>
</feature>
<keyword evidence="3" id="KW-0812">Transmembrane</keyword>
<evidence type="ECO:0000313" key="5">
    <source>
        <dbReference type="Proteomes" id="UP000600918"/>
    </source>
</evidence>
<name>A0A834P165_VESPE</name>
<dbReference type="Proteomes" id="UP000600918">
    <property type="component" value="Unassembled WGS sequence"/>
</dbReference>
<dbReference type="EMBL" id="JACSDY010000007">
    <property type="protein sequence ID" value="KAF7423722.1"/>
    <property type="molecule type" value="Genomic_DNA"/>
</dbReference>
<organism evidence="4 5">
    <name type="scientific">Vespula pensylvanica</name>
    <name type="common">Western yellow jacket</name>
    <name type="synonym">Wasp</name>
    <dbReference type="NCBI Taxonomy" id="30213"/>
    <lineage>
        <taxon>Eukaryota</taxon>
        <taxon>Metazoa</taxon>
        <taxon>Ecdysozoa</taxon>
        <taxon>Arthropoda</taxon>
        <taxon>Hexapoda</taxon>
        <taxon>Insecta</taxon>
        <taxon>Pterygota</taxon>
        <taxon>Neoptera</taxon>
        <taxon>Endopterygota</taxon>
        <taxon>Hymenoptera</taxon>
        <taxon>Apocrita</taxon>
        <taxon>Aculeata</taxon>
        <taxon>Vespoidea</taxon>
        <taxon>Vespidae</taxon>
        <taxon>Vespinae</taxon>
        <taxon>Vespula</taxon>
    </lineage>
</organism>
<gene>
    <name evidence="4" type="ORF">H0235_009005</name>
</gene>
<proteinExistence type="predicted"/>